<name>A0A1C6SJ35_9ACTN</name>
<dbReference type="RefSeq" id="WP_091343002.1">
    <property type="nucleotide sequence ID" value="NZ_FMHV01000002.1"/>
</dbReference>
<evidence type="ECO:0000259" key="4">
    <source>
        <dbReference type="Pfam" id="PF00881"/>
    </source>
</evidence>
<dbReference type="SUPFAM" id="SSF55469">
    <property type="entry name" value="FMN-dependent nitroreductase-like"/>
    <property type="match status" value="1"/>
</dbReference>
<gene>
    <name evidence="5" type="ORF">GA0070624_3893</name>
</gene>
<evidence type="ECO:0000313" key="5">
    <source>
        <dbReference type="EMBL" id="SCL29496.1"/>
    </source>
</evidence>
<keyword evidence="2" id="KW-0288">FMN</keyword>
<dbReference type="CDD" id="cd02062">
    <property type="entry name" value="Nitro_FMN_reductase"/>
    <property type="match status" value="1"/>
</dbReference>
<dbReference type="InterPro" id="IPR050627">
    <property type="entry name" value="Nitroreductase/BluB"/>
</dbReference>
<protein>
    <submittedName>
        <fullName evidence="5">Nitroreductase</fullName>
    </submittedName>
</protein>
<dbReference type="PANTHER" id="PTHR23026">
    <property type="entry name" value="NADPH NITROREDUCTASE"/>
    <property type="match status" value="1"/>
</dbReference>
<dbReference type="OrthoDB" id="3358989at2"/>
<keyword evidence="3" id="KW-0560">Oxidoreductase</keyword>
<evidence type="ECO:0000256" key="1">
    <source>
        <dbReference type="ARBA" id="ARBA00022630"/>
    </source>
</evidence>
<proteinExistence type="predicted"/>
<evidence type="ECO:0000256" key="3">
    <source>
        <dbReference type="ARBA" id="ARBA00023002"/>
    </source>
</evidence>
<reference evidence="6" key="1">
    <citation type="submission" date="2016-06" db="EMBL/GenBank/DDBJ databases">
        <authorList>
            <person name="Varghese N."/>
            <person name="Submissions Spin"/>
        </authorList>
    </citation>
    <scope>NUCLEOTIDE SEQUENCE [LARGE SCALE GENOMIC DNA]</scope>
    <source>
        <strain evidence="6">DSM 45431</strain>
    </source>
</reference>
<dbReference type="InterPro" id="IPR000415">
    <property type="entry name" value="Nitroreductase-like"/>
</dbReference>
<dbReference type="PANTHER" id="PTHR23026:SF90">
    <property type="entry name" value="IODOTYROSINE DEIODINASE 1"/>
    <property type="match status" value="1"/>
</dbReference>
<dbReference type="GO" id="GO:0016491">
    <property type="term" value="F:oxidoreductase activity"/>
    <property type="evidence" value="ECO:0007669"/>
    <property type="project" value="UniProtKB-KW"/>
</dbReference>
<sequence length="203" mass="23041">MDFQDVVRRRRMVRSYDPDRPVPPDVIERIVRNGLRAPSAGFSQGWGFLVLDNPADIARFRTAVRPEERPENWFAANVAAPLLIVPHSNKDAYLDRYAQPDKGFTDRSDAWWPAPYWDIDTGMASLLMLLTAVDAELGACFFGIPVDRIEAFREAFGVPPQFTPIGAISIGYSDEPPRDLRSRRRPTEEVVHRGRWSQPVGYA</sequence>
<dbReference type="EMBL" id="FMHV01000002">
    <property type="protein sequence ID" value="SCL29496.1"/>
    <property type="molecule type" value="Genomic_DNA"/>
</dbReference>
<evidence type="ECO:0000256" key="2">
    <source>
        <dbReference type="ARBA" id="ARBA00022643"/>
    </source>
</evidence>
<feature type="domain" description="Nitroreductase" evidence="4">
    <location>
        <begin position="7"/>
        <end position="172"/>
    </location>
</feature>
<evidence type="ECO:0000313" key="6">
    <source>
        <dbReference type="Proteomes" id="UP000199413"/>
    </source>
</evidence>
<dbReference type="InterPro" id="IPR029479">
    <property type="entry name" value="Nitroreductase"/>
</dbReference>
<dbReference type="Gene3D" id="3.40.109.10">
    <property type="entry name" value="NADH Oxidase"/>
    <property type="match status" value="1"/>
</dbReference>
<keyword evidence="1" id="KW-0285">Flavoprotein</keyword>
<dbReference type="Pfam" id="PF00881">
    <property type="entry name" value="Nitroreductase"/>
    <property type="match status" value="1"/>
</dbReference>
<dbReference type="AlphaFoldDB" id="A0A1C6SJ35"/>
<organism evidence="5 6">
    <name type="scientific">Micromonospora rhizosphaerae</name>
    <dbReference type="NCBI Taxonomy" id="568872"/>
    <lineage>
        <taxon>Bacteria</taxon>
        <taxon>Bacillati</taxon>
        <taxon>Actinomycetota</taxon>
        <taxon>Actinomycetes</taxon>
        <taxon>Micromonosporales</taxon>
        <taxon>Micromonosporaceae</taxon>
        <taxon>Micromonospora</taxon>
    </lineage>
</organism>
<accession>A0A1C6SJ35</accession>
<dbReference type="STRING" id="568872.GA0070624_3893"/>
<dbReference type="Proteomes" id="UP000199413">
    <property type="component" value="Unassembled WGS sequence"/>
</dbReference>
<keyword evidence="6" id="KW-1185">Reference proteome</keyword>